<dbReference type="AlphaFoldDB" id="A0A1I1DY13"/>
<reference evidence="1 2" key="1">
    <citation type="submission" date="2016-10" db="EMBL/GenBank/DDBJ databases">
        <authorList>
            <person name="de Groot N.N."/>
        </authorList>
    </citation>
    <scope>NUCLEOTIDE SEQUENCE [LARGE SCALE GENOMIC DNA]</scope>
    <source>
        <strain evidence="1 2">DSM 6793</strain>
    </source>
</reference>
<protein>
    <submittedName>
        <fullName evidence="1">Uncharacterized protein</fullName>
    </submittedName>
</protein>
<keyword evidence="2" id="KW-1185">Reference proteome</keyword>
<evidence type="ECO:0000313" key="1">
    <source>
        <dbReference type="EMBL" id="SFB79949.1"/>
    </source>
</evidence>
<accession>A0A1I1DY13</accession>
<evidence type="ECO:0000313" key="2">
    <source>
        <dbReference type="Proteomes" id="UP000199514"/>
    </source>
</evidence>
<organism evidence="1 2">
    <name type="scientific">Flexibacter flexilis DSM 6793</name>
    <dbReference type="NCBI Taxonomy" id="927664"/>
    <lineage>
        <taxon>Bacteria</taxon>
        <taxon>Pseudomonadati</taxon>
        <taxon>Bacteroidota</taxon>
        <taxon>Cytophagia</taxon>
        <taxon>Cytophagales</taxon>
        <taxon>Flexibacteraceae</taxon>
        <taxon>Flexibacter</taxon>
    </lineage>
</organism>
<dbReference type="EMBL" id="FOLE01000001">
    <property type="protein sequence ID" value="SFB79949.1"/>
    <property type="molecule type" value="Genomic_DNA"/>
</dbReference>
<sequence>MLNSRYLWRRIGKNTQTLDELIASQLPVVWVVPDDIVASDGSRIATYTDRVGNVWAQPSYSNRPKLITSHWYEHHCIGLGTAIGTGTNYLTAATWATIIGDFTAMFVVQQNGYGTQPVSYVAGMEQGGFFSDATIINATVGNSDSNAGVELVSATAAFIGTNKCVITMTNNAIRINGVEAMRINTDVMIKAFINYIGNMPANLTLKFNGYIAYMVLMHGGMNEYKALIESELITKYL</sequence>
<dbReference type="RefSeq" id="WP_091506823.1">
    <property type="nucleotide sequence ID" value="NZ_FOLE01000001.1"/>
</dbReference>
<gene>
    <name evidence="1" type="ORF">SAMN05421780_101534</name>
</gene>
<proteinExistence type="predicted"/>
<name>A0A1I1DY13_9BACT</name>
<dbReference type="Proteomes" id="UP000199514">
    <property type="component" value="Unassembled WGS sequence"/>
</dbReference>
<dbReference type="STRING" id="927664.SAMN05421780_101534"/>